<keyword evidence="2 5" id="KW-0812">Transmembrane</keyword>
<accession>A0A423SMR2</accession>
<dbReference type="OrthoDB" id="6363129at2759"/>
<evidence type="ECO:0000256" key="1">
    <source>
        <dbReference type="ARBA" id="ARBA00004141"/>
    </source>
</evidence>
<sequence>MVLFPSSSFLPFPHLLLPPSSTHVQVSLHLPKHSAWAGQGNYSGNEAALGRRPSIRWNKILFHEAKQDRKRSSSGRVAPPALACSERETDMTDSFTSIGMCSQMTGVAVMVVGVWCVTGDGRDVMLALAPTPADTPTLIHLAYGLVGAGGLVLLTSILGVWAALKENKCGLGMYVTIVVLVITGEVAVGVLGVMYQLRAVSSLGESLTTRLKALYGSPGHETFTLAVDYVQYQVRELASRRRRAQEFVGVCLGSFMLQSLCLCSHRALLHKGKVIAAIASRTVTHRPRRLLAHSGHLLVRNRNLLSALALGEASRKDDGRTVAGISTLCLSRFQLAALKSQPLAARWSENYLPLIHLDAWRRSRNENGKARL</sequence>
<organism evidence="6 7">
    <name type="scientific">Penaeus vannamei</name>
    <name type="common">Whiteleg shrimp</name>
    <name type="synonym">Litopenaeus vannamei</name>
    <dbReference type="NCBI Taxonomy" id="6689"/>
    <lineage>
        <taxon>Eukaryota</taxon>
        <taxon>Metazoa</taxon>
        <taxon>Ecdysozoa</taxon>
        <taxon>Arthropoda</taxon>
        <taxon>Crustacea</taxon>
        <taxon>Multicrustacea</taxon>
        <taxon>Malacostraca</taxon>
        <taxon>Eumalacostraca</taxon>
        <taxon>Eucarida</taxon>
        <taxon>Decapoda</taxon>
        <taxon>Dendrobranchiata</taxon>
        <taxon>Penaeoidea</taxon>
        <taxon>Penaeidae</taxon>
        <taxon>Penaeus</taxon>
    </lineage>
</organism>
<evidence type="ECO:0000313" key="6">
    <source>
        <dbReference type="EMBL" id="ROT65451.1"/>
    </source>
</evidence>
<dbReference type="EMBL" id="QCYY01003084">
    <property type="protein sequence ID" value="ROT65451.1"/>
    <property type="molecule type" value="Genomic_DNA"/>
</dbReference>
<evidence type="ECO:0000256" key="3">
    <source>
        <dbReference type="ARBA" id="ARBA00022989"/>
    </source>
</evidence>
<proteinExistence type="predicted"/>
<feature type="transmembrane region" description="Helical" evidence="5">
    <location>
        <begin position="171"/>
        <end position="195"/>
    </location>
</feature>
<reference evidence="6 7" key="1">
    <citation type="submission" date="2018-04" db="EMBL/GenBank/DDBJ databases">
        <authorList>
            <person name="Zhang X."/>
            <person name="Yuan J."/>
            <person name="Li F."/>
            <person name="Xiang J."/>
        </authorList>
    </citation>
    <scope>NUCLEOTIDE SEQUENCE [LARGE SCALE GENOMIC DNA]</scope>
    <source>
        <tissue evidence="6">Muscle</tissue>
    </source>
</reference>
<keyword evidence="7" id="KW-1185">Reference proteome</keyword>
<feature type="transmembrane region" description="Helical" evidence="5">
    <location>
        <begin position="138"/>
        <end position="164"/>
    </location>
</feature>
<dbReference type="InterPro" id="IPR018499">
    <property type="entry name" value="Tetraspanin/Peripherin"/>
</dbReference>
<dbReference type="PANTHER" id="PTHR19282:SF544">
    <property type="entry name" value="TETRASPANIN"/>
    <property type="match status" value="1"/>
</dbReference>
<dbReference type="GO" id="GO:0005886">
    <property type="term" value="C:plasma membrane"/>
    <property type="evidence" value="ECO:0007669"/>
    <property type="project" value="TreeGrafter"/>
</dbReference>
<dbReference type="AlphaFoldDB" id="A0A423SMR2"/>
<evidence type="ECO:0000256" key="5">
    <source>
        <dbReference type="SAM" id="Phobius"/>
    </source>
</evidence>
<protein>
    <submittedName>
        <fullName evidence="6">Tetraspanin-1</fullName>
    </submittedName>
</protein>
<comment type="caution">
    <text evidence="6">The sequence shown here is derived from an EMBL/GenBank/DDBJ whole genome shotgun (WGS) entry which is preliminary data.</text>
</comment>
<gene>
    <name evidence="6" type="ORF">C7M84_016592</name>
</gene>
<comment type="subcellular location">
    <subcellularLocation>
        <location evidence="1">Membrane</location>
        <topology evidence="1">Multi-pass membrane protein</topology>
    </subcellularLocation>
</comment>
<reference evidence="6 7" key="2">
    <citation type="submission" date="2019-01" db="EMBL/GenBank/DDBJ databases">
        <title>The decoding of complex shrimp genome reveals the adaptation for benthos swimmer, frequently molting mechanism and breeding impact on genome.</title>
        <authorList>
            <person name="Sun Y."/>
            <person name="Gao Y."/>
            <person name="Yu Y."/>
        </authorList>
    </citation>
    <scope>NUCLEOTIDE SEQUENCE [LARGE SCALE GENOMIC DNA]</scope>
    <source>
        <tissue evidence="6">Muscle</tissue>
    </source>
</reference>
<keyword evidence="3 5" id="KW-1133">Transmembrane helix</keyword>
<dbReference type="Proteomes" id="UP000283509">
    <property type="component" value="Unassembled WGS sequence"/>
</dbReference>
<evidence type="ECO:0000256" key="2">
    <source>
        <dbReference type="ARBA" id="ARBA00022692"/>
    </source>
</evidence>
<evidence type="ECO:0000256" key="4">
    <source>
        <dbReference type="ARBA" id="ARBA00023136"/>
    </source>
</evidence>
<keyword evidence="4 5" id="KW-0472">Membrane</keyword>
<dbReference type="PANTHER" id="PTHR19282">
    <property type="entry name" value="TETRASPANIN"/>
    <property type="match status" value="1"/>
</dbReference>
<dbReference type="Pfam" id="PF00335">
    <property type="entry name" value="Tetraspanin"/>
    <property type="match status" value="1"/>
</dbReference>
<name>A0A423SMR2_PENVA</name>
<dbReference type="PRINTS" id="PR00259">
    <property type="entry name" value="TMFOUR"/>
</dbReference>
<evidence type="ECO:0000313" key="7">
    <source>
        <dbReference type="Proteomes" id="UP000283509"/>
    </source>
</evidence>